<keyword evidence="1" id="KW-0472">Membrane</keyword>
<evidence type="ECO:0008006" key="4">
    <source>
        <dbReference type="Google" id="ProtNLM"/>
    </source>
</evidence>
<keyword evidence="1" id="KW-1133">Transmembrane helix</keyword>
<evidence type="ECO:0000256" key="1">
    <source>
        <dbReference type="SAM" id="Phobius"/>
    </source>
</evidence>
<keyword evidence="1" id="KW-0812">Transmembrane</keyword>
<protein>
    <recommendedName>
        <fullName evidence="4">SHOCT domain-containing protein</fullName>
    </recommendedName>
</protein>
<dbReference type="PATRIC" id="fig|1121318.3.peg.2744"/>
<dbReference type="EMBL" id="LHUR01000031">
    <property type="protein sequence ID" value="KOA18991.1"/>
    <property type="molecule type" value="Genomic_DNA"/>
</dbReference>
<evidence type="ECO:0000313" key="3">
    <source>
        <dbReference type="Proteomes" id="UP000037043"/>
    </source>
</evidence>
<organism evidence="2 3">
    <name type="scientific">Clostridium homopropionicum DSM 5847</name>
    <dbReference type="NCBI Taxonomy" id="1121318"/>
    <lineage>
        <taxon>Bacteria</taxon>
        <taxon>Bacillati</taxon>
        <taxon>Bacillota</taxon>
        <taxon>Clostridia</taxon>
        <taxon>Eubacteriales</taxon>
        <taxon>Clostridiaceae</taxon>
        <taxon>Clostridium</taxon>
    </lineage>
</organism>
<dbReference type="STRING" id="36844.SAMN04488501_10922"/>
<dbReference type="Proteomes" id="UP000037043">
    <property type="component" value="Unassembled WGS sequence"/>
</dbReference>
<comment type="caution">
    <text evidence="2">The sequence shown here is derived from an EMBL/GenBank/DDBJ whole genome shotgun (WGS) entry which is preliminary data.</text>
</comment>
<proteinExistence type="predicted"/>
<sequence length="95" mass="10443">MFGFARCFGAYGGYGDFGPGRGMGAGMFIMGIFFLIVIAILVFLVVKYIKKDANITKNTINNGVNNEALNILNIKLANGEISEEDYLKRKEALLK</sequence>
<reference evidence="3" key="1">
    <citation type="submission" date="2015-08" db="EMBL/GenBank/DDBJ databases">
        <title>Genome sequence of the strict anaerobe Clostridium homopropionicum LuHBu1 (DSM 5847T).</title>
        <authorList>
            <person name="Poehlein A."/>
            <person name="Beck M."/>
            <person name="Schiel-Bengelsdorf B."/>
            <person name="Bengelsdorf F.R."/>
            <person name="Daniel R."/>
            <person name="Duerre P."/>
        </authorList>
    </citation>
    <scope>NUCLEOTIDE SEQUENCE [LARGE SCALE GENOMIC DNA]</scope>
    <source>
        <strain evidence="3">DSM 5847</strain>
    </source>
</reference>
<keyword evidence="3" id="KW-1185">Reference proteome</keyword>
<dbReference type="AlphaFoldDB" id="A0A0L6Z7P6"/>
<gene>
    <name evidence="2" type="ORF">CLHOM_27310</name>
</gene>
<accession>A0A0L6Z7P6</accession>
<name>A0A0L6Z7P6_9CLOT</name>
<evidence type="ECO:0000313" key="2">
    <source>
        <dbReference type="EMBL" id="KOA18991.1"/>
    </source>
</evidence>
<dbReference type="RefSeq" id="WP_074782872.1">
    <property type="nucleotide sequence ID" value="NZ_LHUR01000031.1"/>
</dbReference>
<feature type="transmembrane region" description="Helical" evidence="1">
    <location>
        <begin position="25"/>
        <end position="46"/>
    </location>
</feature>